<reference evidence="2 3" key="1">
    <citation type="submission" date="2016-07" db="EMBL/GenBank/DDBJ databases">
        <title>Characterization of isolates of Eisenbergiella tayi derived from blood cultures, using whole genome sequencing.</title>
        <authorList>
            <person name="Burdz T."/>
            <person name="Wiebe D."/>
            <person name="Huynh C."/>
            <person name="Bernard K."/>
        </authorList>
    </citation>
    <scope>NUCLEOTIDE SEQUENCE [LARGE SCALE GENOMIC DNA]</scope>
    <source>
        <strain evidence="2 3">NML 120489</strain>
    </source>
</reference>
<gene>
    <name evidence="2" type="ORF">BEH84_05014</name>
</gene>
<comment type="caution">
    <text evidence="2">The sequence shown here is derived from an EMBL/GenBank/DDBJ whole genome shotgun (WGS) entry which is preliminary data.</text>
</comment>
<dbReference type="Pfam" id="PF24406">
    <property type="entry name" value="nSTAND_NTPase4"/>
    <property type="match status" value="1"/>
</dbReference>
<dbReference type="EMBL" id="MCGI01000005">
    <property type="protein sequence ID" value="ODM09264.1"/>
    <property type="molecule type" value="Genomic_DNA"/>
</dbReference>
<accession>A0A1E3AKK6</accession>
<name>A0A1E3AKK6_9FIRM</name>
<evidence type="ECO:0000259" key="1">
    <source>
        <dbReference type="Pfam" id="PF24406"/>
    </source>
</evidence>
<dbReference type="AlphaFoldDB" id="A0A1E3AKK6"/>
<organism evidence="2 3">
    <name type="scientific">Eisenbergiella tayi</name>
    <dbReference type="NCBI Taxonomy" id="1432052"/>
    <lineage>
        <taxon>Bacteria</taxon>
        <taxon>Bacillati</taxon>
        <taxon>Bacillota</taxon>
        <taxon>Clostridia</taxon>
        <taxon>Lachnospirales</taxon>
        <taxon>Lachnospiraceae</taxon>
        <taxon>Eisenbergiella</taxon>
    </lineage>
</organism>
<proteinExistence type="predicted"/>
<feature type="domain" description="STAND NTPase 4 small alpha/beta" evidence="1">
    <location>
        <begin position="39"/>
        <end position="96"/>
    </location>
</feature>
<evidence type="ECO:0000313" key="3">
    <source>
        <dbReference type="Proteomes" id="UP000095003"/>
    </source>
</evidence>
<protein>
    <recommendedName>
        <fullName evidence="1">STAND NTPase 4 small alpha/beta domain-containing protein</fullName>
    </recommendedName>
</protein>
<sequence length="433" mass="50294">MFEANITFRLAKHAGEENVDEIMIALDFVAHYIHFNKKYPLPTEEFESVVETYNSQYDNDIKPKFVYNAAIKANIIRENSEKFGIEFCDENLLAYFTALHLNRIFNERKGAEELKYILDNICFQPNGDIILFLSYITSNIHILNPIMDSLIAHMKEWDELSIDSDNVGYLSKISTDIKPDLADSKEKERVKEEKSTIEKEIIEKQKQNAESIYSYDESKVNSFGNKITKSISYLELVAKILPSFRHILKGDQKQWVVDILYRYPNKLLYFMLKDIDENYDKIINDILDGAPRTRKGKLITRDIITNELQNQSVAYILSVYDFVASTSVNGKTIDDLNKFDYCNNTNYMIQNIMMEENAGNFHEMAIKAETLYKNATLGITKQMIMLVVRKYFLCHDIPLVGEAQHIIDIFFGENDVQKRVIRTAHAKNKIVKK</sequence>
<evidence type="ECO:0000313" key="2">
    <source>
        <dbReference type="EMBL" id="ODM09264.1"/>
    </source>
</evidence>
<dbReference type="PATRIC" id="fig|1432052.3.peg.5553"/>
<dbReference type="Proteomes" id="UP000095003">
    <property type="component" value="Unassembled WGS sequence"/>
</dbReference>
<dbReference type="InterPro" id="IPR057123">
    <property type="entry name" value="STAND_NTPase4_dom"/>
</dbReference>